<reference evidence="2 3" key="1">
    <citation type="submission" date="2017-06" db="EMBL/GenBank/DDBJ databases">
        <title>Description of Avrilella dinanensis gen. nov. sp. nov.</title>
        <authorList>
            <person name="Leyer C."/>
            <person name="Sassi M."/>
            <person name="Minet J."/>
            <person name="Kayal S."/>
            <person name="Cattoir V."/>
        </authorList>
    </citation>
    <scope>NUCLEOTIDE SEQUENCE [LARGE SCALE GENOMIC DNA]</scope>
    <source>
        <strain evidence="2 3">UR159</strain>
    </source>
</reference>
<keyword evidence="1" id="KW-0732">Signal</keyword>
<evidence type="ECO:0000313" key="3">
    <source>
        <dbReference type="Proteomes" id="UP000231960"/>
    </source>
</evidence>
<feature type="chain" id="PRO_5014922540" description="DUF4369 domain-containing protein" evidence="1">
    <location>
        <begin position="20"/>
        <end position="230"/>
    </location>
</feature>
<evidence type="ECO:0000256" key="1">
    <source>
        <dbReference type="SAM" id="SignalP"/>
    </source>
</evidence>
<dbReference type="RefSeq" id="WP_100677274.1">
    <property type="nucleotide sequence ID" value="NZ_NIPO01000001.1"/>
</dbReference>
<feature type="signal peptide" evidence="1">
    <location>
        <begin position="1"/>
        <end position="19"/>
    </location>
</feature>
<evidence type="ECO:0008006" key="4">
    <source>
        <dbReference type="Google" id="ProtNLM"/>
    </source>
</evidence>
<gene>
    <name evidence="2" type="ORF">CDL10_03595</name>
</gene>
<dbReference type="Proteomes" id="UP000231960">
    <property type="component" value="Unassembled WGS sequence"/>
</dbReference>
<dbReference type="AlphaFoldDB" id="A0A2M9R4A4"/>
<dbReference type="OrthoDB" id="1427655at2"/>
<organism evidence="2 3">
    <name type="scientific">Avrilella dinanensis</name>
    <dbReference type="NCBI Taxonomy" id="2008672"/>
    <lineage>
        <taxon>Bacteria</taxon>
        <taxon>Pseudomonadati</taxon>
        <taxon>Bacteroidota</taxon>
        <taxon>Flavobacteriia</taxon>
        <taxon>Flavobacteriales</taxon>
        <taxon>Flavobacteriaceae</taxon>
        <taxon>Avrilella</taxon>
    </lineage>
</organism>
<keyword evidence="3" id="KW-1185">Reference proteome</keyword>
<proteinExistence type="predicted"/>
<accession>A0A2M9R4A4</accession>
<evidence type="ECO:0000313" key="2">
    <source>
        <dbReference type="EMBL" id="PJR03706.1"/>
    </source>
</evidence>
<sequence>MFKNYFFGLVLLLSYAAFGQQNFMLKGTVSSQEEIPENVFVLNRNTDEIVKLNPKGEFEIRVNQGDKVVVFDANDYFVPNVFNIGSEDENRIRQIELTLKSEELEELVIDSQPTSESLGISGFSYEKPNPDQADLKGIFELIIGLFAKKNQAPEPPSFHQRKVWFESTIPMEELTEKYKIPTEKADLFYLFLAEDISLFNILQSNPKQTELELYEKSFRFLNTENEQHEE</sequence>
<protein>
    <recommendedName>
        <fullName evidence="4">DUF4369 domain-containing protein</fullName>
    </recommendedName>
</protein>
<dbReference type="EMBL" id="NIPO01000001">
    <property type="protein sequence ID" value="PJR03706.1"/>
    <property type="molecule type" value="Genomic_DNA"/>
</dbReference>
<name>A0A2M9R4A4_9FLAO</name>
<comment type="caution">
    <text evidence="2">The sequence shown here is derived from an EMBL/GenBank/DDBJ whole genome shotgun (WGS) entry which is preliminary data.</text>
</comment>